<dbReference type="Gene3D" id="1.20.5.100">
    <property type="entry name" value="Cytochrome c1, transmembrane anchor, C-terminal"/>
    <property type="match status" value="1"/>
</dbReference>
<dbReference type="RefSeq" id="WP_129217621.1">
    <property type="nucleotide sequence ID" value="NZ_QYBC01000002.1"/>
</dbReference>
<evidence type="ECO:0000256" key="2">
    <source>
        <dbReference type="ARBA" id="ARBA00006488"/>
    </source>
</evidence>
<feature type="transmembrane region" description="Helical" evidence="15">
    <location>
        <begin position="266"/>
        <end position="283"/>
    </location>
</feature>
<sequence>MTTRVSSFARRAALALAAALPLALAAGGPASAQDAAEPAAAETPLPPMESWAFSGPFGVYDTAQLQRGYQVYRQVCSNCHSAKFMSFRNLAEPGGPEFSDSQVKALAATFKVQDGPDDSGNMYDRPGRPSDPFPSPFANEQAARAANGGALPPDMSTLAKARSYERGGLWFLLEPFSQYQNEGPDYIHALLNGYKDPPPAGVKVPDGKYYNTYFPGHAISMPPPLSDGLVDYGDGSPKTVGQYSKDVAAYLQWMAEPKLDQRKQTGFKAVIFLAIFSALLFLIKRRIWAGVKDASGTAGAGAMPTMEPKPRV</sequence>
<keyword evidence="16" id="KW-0732">Signal</keyword>
<dbReference type="GO" id="GO:0020037">
    <property type="term" value="F:heme binding"/>
    <property type="evidence" value="ECO:0007669"/>
    <property type="project" value="InterPro"/>
</dbReference>
<keyword evidence="7 15" id="KW-0812">Transmembrane</keyword>
<evidence type="ECO:0000256" key="6">
    <source>
        <dbReference type="ARBA" id="ARBA00022660"/>
    </source>
</evidence>
<feature type="region of interest" description="Disordered" evidence="14">
    <location>
        <begin position="112"/>
        <end position="138"/>
    </location>
</feature>
<dbReference type="Gene3D" id="1.10.760.10">
    <property type="entry name" value="Cytochrome c-like domain"/>
    <property type="match status" value="1"/>
</dbReference>
<comment type="subcellular location">
    <subcellularLocation>
        <location evidence="1">Membrane</location>
    </subcellularLocation>
</comment>
<dbReference type="PANTHER" id="PTHR10266:SF3">
    <property type="entry name" value="CYTOCHROME C1, HEME PROTEIN, MITOCHONDRIAL"/>
    <property type="match status" value="1"/>
</dbReference>
<dbReference type="SUPFAM" id="SSF46626">
    <property type="entry name" value="Cytochrome c"/>
    <property type="match status" value="1"/>
</dbReference>
<name>A0A4Q2RFX0_9HYPH</name>
<evidence type="ECO:0000256" key="15">
    <source>
        <dbReference type="SAM" id="Phobius"/>
    </source>
</evidence>
<keyword evidence="8 13" id="KW-0479">Metal-binding</keyword>
<accession>A0A4Q2RFX0</accession>
<evidence type="ECO:0000256" key="3">
    <source>
        <dbReference type="ARBA" id="ARBA00016165"/>
    </source>
</evidence>
<dbReference type="PRINTS" id="PR00603">
    <property type="entry name" value="CYTOCHROMEC1"/>
</dbReference>
<feature type="binding site" description="covalent" evidence="13">
    <location>
        <position position="221"/>
    </location>
    <ligand>
        <name>heme c</name>
        <dbReference type="ChEBI" id="CHEBI:61717"/>
    </ligand>
</feature>
<feature type="binding site" description="covalent" evidence="13">
    <location>
        <position position="76"/>
    </location>
    <ligand>
        <name>heme c</name>
        <dbReference type="ChEBI" id="CHEBI:61717"/>
    </ligand>
</feature>
<feature type="domain" description="Cytochrome c" evidence="17">
    <location>
        <begin position="63"/>
        <end position="255"/>
    </location>
</feature>
<evidence type="ECO:0000313" key="19">
    <source>
        <dbReference type="Proteomes" id="UP000289411"/>
    </source>
</evidence>
<protein>
    <recommendedName>
        <fullName evidence="3">Cytochrome c1</fullName>
    </recommendedName>
</protein>
<reference evidence="18 19" key="2">
    <citation type="submission" date="2019-02" db="EMBL/GenBank/DDBJ databases">
        <title>'Lichenibacterium ramalinii' gen. nov. sp. nov., 'Lichenibacterium minor' gen. nov. sp. nov.</title>
        <authorList>
            <person name="Pankratov T."/>
        </authorList>
    </citation>
    <scope>NUCLEOTIDE SEQUENCE [LARGE SCALE GENOMIC DNA]</scope>
    <source>
        <strain evidence="18 19">RmlP001</strain>
    </source>
</reference>
<dbReference type="InterPro" id="IPR036909">
    <property type="entry name" value="Cyt_c-like_dom_sf"/>
</dbReference>
<dbReference type="AlphaFoldDB" id="A0A4Q2RFX0"/>
<comment type="similarity">
    <text evidence="2">Belongs to the cytochrome c family.</text>
</comment>
<evidence type="ECO:0000256" key="8">
    <source>
        <dbReference type="ARBA" id="ARBA00022723"/>
    </source>
</evidence>
<dbReference type="InterPro" id="IPR006311">
    <property type="entry name" value="TAT_signal"/>
</dbReference>
<dbReference type="GO" id="GO:0009055">
    <property type="term" value="F:electron transfer activity"/>
    <property type="evidence" value="ECO:0007669"/>
    <property type="project" value="InterPro"/>
</dbReference>
<keyword evidence="10 15" id="KW-1133">Transmembrane helix</keyword>
<dbReference type="InterPro" id="IPR009056">
    <property type="entry name" value="Cyt_c-like_dom"/>
</dbReference>
<feature type="signal peptide" evidence="16">
    <location>
        <begin position="1"/>
        <end position="32"/>
    </location>
</feature>
<comment type="caution">
    <text evidence="18">The sequence shown here is derived from an EMBL/GenBank/DDBJ whole genome shotgun (WGS) entry which is preliminary data.</text>
</comment>
<dbReference type="Pfam" id="PF02167">
    <property type="entry name" value="Cytochrom_C1"/>
    <property type="match status" value="1"/>
</dbReference>
<evidence type="ECO:0000256" key="5">
    <source>
        <dbReference type="ARBA" id="ARBA00022617"/>
    </source>
</evidence>
<proteinExistence type="inferred from homology"/>
<evidence type="ECO:0000256" key="10">
    <source>
        <dbReference type="ARBA" id="ARBA00022989"/>
    </source>
</evidence>
<keyword evidence="4" id="KW-0813">Transport</keyword>
<dbReference type="GO" id="GO:0016020">
    <property type="term" value="C:membrane"/>
    <property type="evidence" value="ECO:0007669"/>
    <property type="project" value="UniProtKB-SubCell"/>
</dbReference>
<comment type="cofactor">
    <cofactor evidence="13">
        <name>heme c</name>
        <dbReference type="ChEBI" id="CHEBI:61717"/>
    </cofactor>
    <text evidence="13">Binds 1 heme c group covalently per subunit.</text>
</comment>
<evidence type="ECO:0000256" key="11">
    <source>
        <dbReference type="ARBA" id="ARBA00023004"/>
    </source>
</evidence>
<keyword evidence="12 15" id="KW-0472">Membrane</keyword>
<dbReference type="SUPFAM" id="SSF81496">
    <property type="entry name" value="Cytochrome c1 subunit of cytochrome bc1 complex (Ubiquinol-cytochrome c reductase), transmembrane anchor"/>
    <property type="match status" value="1"/>
</dbReference>
<dbReference type="Proteomes" id="UP000289411">
    <property type="component" value="Unassembled WGS sequence"/>
</dbReference>
<evidence type="ECO:0000259" key="17">
    <source>
        <dbReference type="PROSITE" id="PS51007"/>
    </source>
</evidence>
<keyword evidence="19" id="KW-1185">Reference proteome</keyword>
<evidence type="ECO:0000256" key="4">
    <source>
        <dbReference type="ARBA" id="ARBA00022448"/>
    </source>
</evidence>
<feature type="chain" id="PRO_5020700091" description="Cytochrome c1" evidence="16">
    <location>
        <begin position="33"/>
        <end position="312"/>
    </location>
</feature>
<gene>
    <name evidence="18" type="ORF">D3272_03090</name>
</gene>
<evidence type="ECO:0000256" key="9">
    <source>
        <dbReference type="ARBA" id="ARBA00022982"/>
    </source>
</evidence>
<reference evidence="18 19" key="1">
    <citation type="submission" date="2018-09" db="EMBL/GenBank/DDBJ databases">
        <authorList>
            <person name="Grouzdev D.S."/>
            <person name="Krutkina M.S."/>
        </authorList>
    </citation>
    <scope>NUCLEOTIDE SEQUENCE [LARGE SCALE GENOMIC DNA]</scope>
    <source>
        <strain evidence="18 19">RmlP001</strain>
    </source>
</reference>
<evidence type="ECO:0000313" key="18">
    <source>
        <dbReference type="EMBL" id="RYB07077.1"/>
    </source>
</evidence>
<keyword evidence="11 13" id="KW-0408">Iron</keyword>
<keyword evidence="9" id="KW-0249">Electron transport</keyword>
<dbReference type="GO" id="GO:0046872">
    <property type="term" value="F:metal ion binding"/>
    <property type="evidence" value="ECO:0007669"/>
    <property type="project" value="UniProtKB-KW"/>
</dbReference>
<dbReference type="EMBL" id="QYBC01000002">
    <property type="protein sequence ID" value="RYB07077.1"/>
    <property type="molecule type" value="Genomic_DNA"/>
</dbReference>
<evidence type="ECO:0000256" key="13">
    <source>
        <dbReference type="PIRSR" id="PIRSR602326-1"/>
    </source>
</evidence>
<keyword evidence="6" id="KW-0679">Respiratory chain</keyword>
<dbReference type="PROSITE" id="PS51007">
    <property type="entry name" value="CYTC"/>
    <property type="match status" value="1"/>
</dbReference>
<dbReference type="PANTHER" id="PTHR10266">
    <property type="entry name" value="CYTOCHROME C1"/>
    <property type="match status" value="1"/>
</dbReference>
<feature type="binding site" description="covalent" evidence="13">
    <location>
        <position position="80"/>
    </location>
    <ligand>
        <name>heme c</name>
        <dbReference type="ChEBI" id="CHEBI:61717"/>
    </ligand>
</feature>
<evidence type="ECO:0000256" key="16">
    <source>
        <dbReference type="SAM" id="SignalP"/>
    </source>
</evidence>
<dbReference type="OrthoDB" id="9808471at2"/>
<evidence type="ECO:0000256" key="7">
    <source>
        <dbReference type="ARBA" id="ARBA00022692"/>
    </source>
</evidence>
<evidence type="ECO:0000256" key="14">
    <source>
        <dbReference type="SAM" id="MobiDB-lite"/>
    </source>
</evidence>
<evidence type="ECO:0000256" key="12">
    <source>
        <dbReference type="ARBA" id="ARBA00023136"/>
    </source>
</evidence>
<dbReference type="InterPro" id="IPR002326">
    <property type="entry name" value="Cyt_c1"/>
</dbReference>
<organism evidence="18 19">
    <name type="scientific">Lichenibacterium ramalinae</name>
    <dbReference type="NCBI Taxonomy" id="2316527"/>
    <lineage>
        <taxon>Bacteria</taxon>
        <taxon>Pseudomonadati</taxon>
        <taxon>Pseudomonadota</taxon>
        <taxon>Alphaproteobacteria</taxon>
        <taxon>Hyphomicrobiales</taxon>
        <taxon>Lichenihabitantaceae</taxon>
        <taxon>Lichenibacterium</taxon>
    </lineage>
</organism>
<dbReference type="InterPro" id="IPR021157">
    <property type="entry name" value="Cyt_c1_TM_anchor_C"/>
</dbReference>
<dbReference type="PROSITE" id="PS51318">
    <property type="entry name" value="TAT"/>
    <property type="match status" value="1"/>
</dbReference>
<feature type="binding site" description="covalent" evidence="13">
    <location>
        <position position="79"/>
    </location>
    <ligand>
        <name>heme c</name>
        <dbReference type="ChEBI" id="CHEBI:61717"/>
    </ligand>
</feature>
<evidence type="ECO:0000256" key="1">
    <source>
        <dbReference type="ARBA" id="ARBA00004370"/>
    </source>
</evidence>
<keyword evidence="5 13" id="KW-0349">Heme</keyword>